<proteinExistence type="predicted"/>
<evidence type="ECO:0000313" key="1">
    <source>
        <dbReference type="EMBL" id="CAA7386413.1"/>
    </source>
</evidence>
<gene>
    <name evidence="1" type="ORF">CHRY9393_00708</name>
</gene>
<evidence type="ECO:0000313" key="2">
    <source>
        <dbReference type="Proteomes" id="UP000445309"/>
    </source>
</evidence>
<dbReference type="EMBL" id="CACVBY010000009">
    <property type="protein sequence ID" value="CAA7386413.1"/>
    <property type="molecule type" value="Genomic_DNA"/>
</dbReference>
<sequence length="39" mass="4842">MILKEIDIVNSISKENYQNNYFKNKNIYFLNIFILYDHK</sequence>
<keyword evidence="2" id="KW-1185">Reference proteome</keyword>
<dbReference type="Proteomes" id="UP000445309">
    <property type="component" value="Unassembled WGS sequence"/>
</dbReference>
<organism evidence="1 2">
    <name type="scientific">Chryseobacterium fistulae</name>
    <dbReference type="NCBI Taxonomy" id="2675058"/>
    <lineage>
        <taxon>Bacteria</taxon>
        <taxon>Pseudomonadati</taxon>
        <taxon>Bacteroidota</taxon>
        <taxon>Flavobacteriia</taxon>
        <taxon>Flavobacteriales</taxon>
        <taxon>Weeksellaceae</taxon>
        <taxon>Chryseobacterium group</taxon>
        <taxon>Chryseobacterium</taxon>
    </lineage>
</organism>
<protein>
    <submittedName>
        <fullName evidence="1">Uncharacterized protein</fullName>
    </submittedName>
</protein>
<reference evidence="1 2" key="1">
    <citation type="submission" date="2020-01" db="EMBL/GenBank/DDBJ databases">
        <authorList>
            <person name="Rodrigo-Torres L."/>
            <person name="Arahal R. D."/>
            <person name="Lucena T."/>
        </authorList>
    </citation>
    <scope>NUCLEOTIDE SEQUENCE [LARGE SCALE GENOMIC DNA]</scope>
    <source>
        <strain evidence="1 2">CECT 9393</strain>
    </source>
</reference>
<accession>A0A6N4XMM0</accession>
<dbReference type="AlphaFoldDB" id="A0A6N4XMM0"/>
<name>A0A6N4XMM0_9FLAO</name>